<comment type="caution">
    <text evidence="2">The sequence shown here is derived from an EMBL/GenBank/DDBJ whole genome shotgun (WGS) entry which is preliminary data.</text>
</comment>
<keyword evidence="1" id="KW-0472">Membrane</keyword>
<feature type="transmembrane region" description="Helical" evidence="1">
    <location>
        <begin position="151"/>
        <end position="169"/>
    </location>
</feature>
<feature type="transmembrane region" description="Helical" evidence="1">
    <location>
        <begin position="6"/>
        <end position="26"/>
    </location>
</feature>
<evidence type="ECO:0008006" key="4">
    <source>
        <dbReference type="Google" id="ProtNLM"/>
    </source>
</evidence>
<keyword evidence="1" id="KW-1133">Transmembrane helix</keyword>
<keyword evidence="1" id="KW-0812">Transmembrane</keyword>
<evidence type="ECO:0000313" key="2">
    <source>
        <dbReference type="EMBL" id="RRQ21180.1"/>
    </source>
</evidence>
<gene>
    <name evidence="2" type="ORF">D6C00_03885</name>
</gene>
<accession>A0A426QHG7</accession>
<dbReference type="Proteomes" id="UP000287798">
    <property type="component" value="Unassembled WGS sequence"/>
</dbReference>
<sequence length="252" mass="26137">MDAAFLLLAGVFLPLFPLSMLFNALLRRAHRPWLRALLLLTWPQPGLALVAAAQPPLPDWLMAWALLSSALYAFRALSLRELGLWTGFLACSLWALLWLVLARPGEVPPGLHALGLSAPLVLLTLLGTGLERRFGAAYAGLYGGLAQQLPRLAGVLVVVVLAGIAMPLFPPFFTLLSLTLATASAAPAAALALAGIWLLWSWAGARLLQGLVVGPGDSGGGPADLSPAATWAYAAALAALAGGGLYLLGGLA</sequence>
<dbReference type="RefSeq" id="WP_125180395.1">
    <property type="nucleotide sequence ID" value="NZ_QZMU01000001.1"/>
</dbReference>
<evidence type="ECO:0000313" key="3">
    <source>
        <dbReference type="Proteomes" id="UP000287798"/>
    </source>
</evidence>
<feature type="transmembrane region" description="Helical" evidence="1">
    <location>
        <begin position="231"/>
        <end position="249"/>
    </location>
</feature>
<feature type="transmembrane region" description="Helical" evidence="1">
    <location>
        <begin position="175"/>
        <end position="200"/>
    </location>
</feature>
<dbReference type="OrthoDB" id="5765025at2"/>
<feature type="transmembrane region" description="Helical" evidence="1">
    <location>
        <begin position="113"/>
        <end position="130"/>
    </location>
</feature>
<name>A0A426QHG7_9GAMM</name>
<protein>
    <recommendedName>
        <fullName evidence="4">NADH:quinone oxidoreductase/Mrp antiporter membrane subunit domain-containing protein</fullName>
    </recommendedName>
</protein>
<feature type="transmembrane region" description="Helical" evidence="1">
    <location>
        <begin position="82"/>
        <end position="101"/>
    </location>
</feature>
<proteinExistence type="predicted"/>
<organism evidence="2 3">
    <name type="scientific">Thiohalobacter thiocyanaticus</name>
    <dbReference type="NCBI Taxonomy" id="585455"/>
    <lineage>
        <taxon>Bacteria</taxon>
        <taxon>Pseudomonadati</taxon>
        <taxon>Pseudomonadota</taxon>
        <taxon>Gammaproteobacteria</taxon>
        <taxon>Thiohalobacterales</taxon>
        <taxon>Thiohalobacteraceae</taxon>
        <taxon>Thiohalobacter</taxon>
    </lineage>
</organism>
<evidence type="ECO:0000256" key="1">
    <source>
        <dbReference type="SAM" id="Phobius"/>
    </source>
</evidence>
<dbReference type="EMBL" id="QZMU01000001">
    <property type="protein sequence ID" value="RRQ21180.1"/>
    <property type="molecule type" value="Genomic_DNA"/>
</dbReference>
<feature type="transmembrane region" description="Helical" evidence="1">
    <location>
        <begin position="33"/>
        <end position="54"/>
    </location>
</feature>
<dbReference type="AlphaFoldDB" id="A0A426QHG7"/>
<reference evidence="2 3" key="1">
    <citation type="journal article" date="2010" name="Int. J. Syst. Evol. Microbiol.">
        <title>Thiohalobacter thiocyanaticus gen. nov., sp. nov., a moderately halophilic, sulfur-oxidizing gammaproteobacterium from hypersaline lakes, that utilizes thiocyanate.</title>
        <authorList>
            <person name="Sorokin D.Y."/>
            <person name="Kovaleva O.L."/>
            <person name="Tourova T.P."/>
            <person name="Muyzer G."/>
        </authorList>
    </citation>
    <scope>NUCLEOTIDE SEQUENCE [LARGE SCALE GENOMIC DNA]</scope>
    <source>
        <strain evidence="2 3">Hrh1</strain>
    </source>
</reference>
<keyword evidence="3" id="KW-1185">Reference proteome</keyword>